<dbReference type="InterPro" id="IPR027417">
    <property type="entry name" value="P-loop_NTPase"/>
</dbReference>
<keyword evidence="7 11" id="KW-0418">Kinase</keyword>
<organism evidence="12 13">
    <name type="scientific">Defluviitalea saccharophila</name>
    <dbReference type="NCBI Taxonomy" id="879970"/>
    <lineage>
        <taxon>Bacteria</taxon>
        <taxon>Bacillati</taxon>
        <taxon>Bacillota</taxon>
        <taxon>Clostridia</taxon>
        <taxon>Lachnospirales</taxon>
        <taxon>Defluviitaleaceae</taxon>
        <taxon>Defluviitalea</taxon>
    </lineage>
</organism>
<feature type="binding site" evidence="11">
    <location>
        <position position="84"/>
    </location>
    <ligand>
        <name>substrate</name>
    </ligand>
</feature>
<comment type="catalytic activity">
    <reaction evidence="10 11">
        <text>shikimate + ATP = 3-phosphoshikimate + ADP + H(+)</text>
        <dbReference type="Rhea" id="RHEA:13121"/>
        <dbReference type="ChEBI" id="CHEBI:15378"/>
        <dbReference type="ChEBI" id="CHEBI:30616"/>
        <dbReference type="ChEBI" id="CHEBI:36208"/>
        <dbReference type="ChEBI" id="CHEBI:145989"/>
        <dbReference type="ChEBI" id="CHEBI:456216"/>
        <dbReference type="EC" id="2.7.1.71"/>
    </reaction>
</comment>
<gene>
    <name evidence="11" type="primary">aroK</name>
    <name evidence="12" type="ORF">QBE51_02525</name>
</gene>
<comment type="cofactor">
    <cofactor evidence="11">
        <name>Mg(2+)</name>
        <dbReference type="ChEBI" id="CHEBI:18420"/>
    </cofactor>
    <text evidence="11">Binds 1 Mg(2+) ion per subunit.</text>
</comment>
<dbReference type="CDD" id="cd00464">
    <property type="entry name" value="SK"/>
    <property type="match status" value="1"/>
</dbReference>
<comment type="similarity">
    <text evidence="2 11">Belongs to the shikimate kinase family.</text>
</comment>
<keyword evidence="6 11" id="KW-0547">Nucleotide-binding</keyword>
<feature type="binding site" evidence="11">
    <location>
        <position position="122"/>
    </location>
    <ligand>
        <name>ATP</name>
        <dbReference type="ChEBI" id="CHEBI:30616"/>
    </ligand>
</feature>
<dbReference type="Gene3D" id="3.40.50.300">
    <property type="entry name" value="P-loop containing nucleotide triphosphate hydrolases"/>
    <property type="match status" value="1"/>
</dbReference>
<dbReference type="PANTHER" id="PTHR21087:SF16">
    <property type="entry name" value="SHIKIMATE KINASE 1, CHLOROPLASTIC"/>
    <property type="match status" value="1"/>
</dbReference>
<dbReference type="InterPro" id="IPR023000">
    <property type="entry name" value="Shikimate_kinase_CS"/>
</dbReference>
<keyword evidence="5 11" id="KW-0808">Transferase</keyword>
<keyword evidence="11" id="KW-0460">Magnesium</keyword>
<evidence type="ECO:0000256" key="3">
    <source>
        <dbReference type="ARBA" id="ARBA00012154"/>
    </source>
</evidence>
<keyword evidence="11" id="KW-0963">Cytoplasm</keyword>
<keyword evidence="4 11" id="KW-0028">Amino-acid biosynthesis</keyword>
<keyword evidence="11" id="KW-0479">Metal-binding</keyword>
<feature type="binding site" evidence="11">
    <location>
        <position position="20"/>
    </location>
    <ligand>
        <name>Mg(2+)</name>
        <dbReference type="ChEBI" id="CHEBI:18420"/>
    </ligand>
</feature>
<reference evidence="12 13" key="1">
    <citation type="submission" date="2023-03" db="EMBL/GenBank/DDBJ databases">
        <title>Novel Species.</title>
        <authorList>
            <person name="Ma S."/>
        </authorList>
    </citation>
    <scope>NUCLEOTIDE SEQUENCE [LARGE SCALE GENOMIC DNA]</scope>
    <source>
        <strain evidence="12 13">LIND6LT2</strain>
    </source>
</reference>
<feature type="binding site" evidence="11">
    <location>
        <position position="38"/>
    </location>
    <ligand>
        <name>substrate</name>
    </ligand>
</feature>
<dbReference type="SUPFAM" id="SSF52540">
    <property type="entry name" value="P-loop containing nucleoside triphosphate hydrolases"/>
    <property type="match status" value="1"/>
</dbReference>
<dbReference type="EMBL" id="CP121687">
    <property type="protein sequence ID" value="WZL70428.1"/>
    <property type="molecule type" value="Genomic_DNA"/>
</dbReference>
<dbReference type="InterPro" id="IPR031322">
    <property type="entry name" value="Shikimate/glucono_kinase"/>
</dbReference>
<evidence type="ECO:0000313" key="12">
    <source>
        <dbReference type="EMBL" id="WZL70428.1"/>
    </source>
</evidence>
<keyword evidence="9 11" id="KW-0057">Aromatic amino acid biosynthesis</keyword>
<comment type="function">
    <text evidence="11">Catalyzes the specific phosphorylation of the 3-hydroxyl group of shikimic acid using ATP as a cosubstrate.</text>
</comment>
<protein>
    <recommendedName>
        <fullName evidence="3 11">Shikimate kinase</fullName>
        <shortName evidence="11">SK</shortName>
        <ecNumber evidence="3 11">2.7.1.71</ecNumber>
    </recommendedName>
</protein>
<evidence type="ECO:0000256" key="1">
    <source>
        <dbReference type="ARBA" id="ARBA00004842"/>
    </source>
</evidence>
<comment type="subcellular location">
    <subcellularLocation>
        <location evidence="11">Cytoplasm</location>
    </subcellularLocation>
</comment>
<evidence type="ECO:0000256" key="2">
    <source>
        <dbReference type="ARBA" id="ARBA00006997"/>
    </source>
</evidence>
<dbReference type="Pfam" id="PF01202">
    <property type="entry name" value="SKI"/>
    <property type="match status" value="1"/>
</dbReference>
<sequence length="176" mass="19744">MNKMNKSNIVLIGFMGSGKSTIGKALAQRLNYSFIDSDVLIEDRIKMPISDYFKHYGEEKFRILEEEIISQIALTSEAVIATGGGVVKNPNNISNLKNNGTIFYLKGSPEHIFENVKYDTTRPLLNTGNKLETIKSLLKERSPLYESASDMIIDIDHKSIEEIVVSILDCMRGKVI</sequence>
<dbReference type="PROSITE" id="PS01128">
    <property type="entry name" value="SHIKIMATE_KINASE"/>
    <property type="match status" value="1"/>
</dbReference>
<evidence type="ECO:0000256" key="9">
    <source>
        <dbReference type="ARBA" id="ARBA00023141"/>
    </source>
</evidence>
<comment type="caution">
    <text evidence="11">Lacks conserved residue(s) required for the propagation of feature annotation.</text>
</comment>
<comment type="subunit">
    <text evidence="11">Monomer.</text>
</comment>
<proteinExistence type="inferred from homology"/>
<evidence type="ECO:0000256" key="8">
    <source>
        <dbReference type="ARBA" id="ARBA00022840"/>
    </source>
</evidence>
<feature type="binding site" evidence="11">
    <location>
        <begin position="16"/>
        <end position="21"/>
    </location>
    <ligand>
        <name>ATP</name>
        <dbReference type="ChEBI" id="CHEBI:30616"/>
    </ligand>
</feature>
<feature type="binding site" evidence="11">
    <location>
        <position position="141"/>
    </location>
    <ligand>
        <name>substrate</name>
    </ligand>
</feature>
<dbReference type="EC" id="2.7.1.71" evidence="3 11"/>
<dbReference type="InterPro" id="IPR000623">
    <property type="entry name" value="Shikimate_kinase/TSH1"/>
</dbReference>
<keyword evidence="8 11" id="KW-0067">ATP-binding</keyword>
<evidence type="ECO:0000256" key="4">
    <source>
        <dbReference type="ARBA" id="ARBA00022605"/>
    </source>
</evidence>
<dbReference type="PANTHER" id="PTHR21087">
    <property type="entry name" value="SHIKIMATE KINASE"/>
    <property type="match status" value="1"/>
</dbReference>
<accession>A0ABZ2Y507</accession>
<evidence type="ECO:0000256" key="10">
    <source>
        <dbReference type="ARBA" id="ARBA00048567"/>
    </source>
</evidence>
<dbReference type="RefSeq" id="WP_341877391.1">
    <property type="nucleotide sequence ID" value="NZ_CP121687.1"/>
</dbReference>
<comment type="pathway">
    <text evidence="1 11">Metabolic intermediate biosynthesis; chorismate biosynthesis; chorismate from D-erythrose 4-phosphate and phosphoenolpyruvate: step 5/7.</text>
</comment>
<keyword evidence="13" id="KW-1185">Reference proteome</keyword>
<evidence type="ECO:0000256" key="5">
    <source>
        <dbReference type="ARBA" id="ARBA00022679"/>
    </source>
</evidence>
<name>A0ABZ2Y507_9FIRM</name>
<evidence type="ECO:0000256" key="7">
    <source>
        <dbReference type="ARBA" id="ARBA00022777"/>
    </source>
</evidence>
<evidence type="ECO:0000256" key="6">
    <source>
        <dbReference type="ARBA" id="ARBA00022741"/>
    </source>
</evidence>
<feature type="binding site" evidence="11">
    <location>
        <position position="62"/>
    </location>
    <ligand>
        <name>substrate</name>
    </ligand>
</feature>
<dbReference type="PRINTS" id="PR01100">
    <property type="entry name" value="SHIKIMTKNASE"/>
</dbReference>
<dbReference type="HAMAP" id="MF_00109">
    <property type="entry name" value="Shikimate_kinase"/>
    <property type="match status" value="1"/>
</dbReference>
<dbReference type="Proteomes" id="UP001486565">
    <property type="component" value="Chromosome"/>
</dbReference>
<dbReference type="GO" id="GO:0004765">
    <property type="term" value="F:shikimate kinase activity"/>
    <property type="evidence" value="ECO:0007669"/>
    <property type="project" value="UniProtKB-EC"/>
</dbReference>
<evidence type="ECO:0000313" key="13">
    <source>
        <dbReference type="Proteomes" id="UP001486565"/>
    </source>
</evidence>
<evidence type="ECO:0000256" key="11">
    <source>
        <dbReference type="HAMAP-Rule" id="MF_00109"/>
    </source>
</evidence>